<proteinExistence type="predicted"/>
<evidence type="ECO:0000313" key="1">
    <source>
        <dbReference type="EMBL" id="MCQ4167239.1"/>
    </source>
</evidence>
<dbReference type="EMBL" id="JANFQO010000026">
    <property type="protein sequence ID" value="MCQ4167239.1"/>
    <property type="molecule type" value="Genomic_DNA"/>
</dbReference>
<dbReference type="InterPro" id="IPR023393">
    <property type="entry name" value="START-like_dom_sf"/>
</dbReference>
<name>A0ABT1QY72_9GAMM</name>
<dbReference type="Proteomes" id="UP001165498">
    <property type="component" value="Unassembled WGS sequence"/>
</dbReference>
<dbReference type="Gene3D" id="3.20.80.10">
    <property type="entry name" value="Regulatory factor, effector binding domain"/>
    <property type="match status" value="1"/>
</dbReference>
<accession>A0ABT1QY72</accession>
<dbReference type="RefSeq" id="WP_255916427.1">
    <property type="nucleotide sequence ID" value="NZ_JANFQO010000026.1"/>
</dbReference>
<organism evidence="1 2">
    <name type="scientific">Tahibacter harae</name>
    <dbReference type="NCBI Taxonomy" id="2963937"/>
    <lineage>
        <taxon>Bacteria</taxon>
        <taxon>Pseudomonadati</taxon>
        <taxon>Pseudomonadota</taxon>
        <taxon>Gammaproteobacteria</taxon>
        <taxon>Lysobacterales</taxon>
        <taxon>Rhodanobacteraceae</taxon>
        <taxon>Tahibacter</taxon>
    </lineage>
</organism>
<keyword evidence="2" id="KW-1185">Reference proteome</keyword>
<evidence type="ECO:0000313" key="2">
    <source>
        <dbReference type="Proteomes" id="UP001165498"/>
    </source>
</evidence>
<dbReference type="InterPro" id="IPR019587">
    <property type="entry name" value="Polyketide_cyclase/dehydratase"/>
</dbReference>
<comment type="caution">
    <text evidence="1">The sequence shown here is derived from an EMBL/GenBank/DDBJ whole genome shotgun (WGS) entry which is preliminary data.</text>
</comment>
<dbReference type="Gene3D" id="3.30.530.20">
    <property type="match status" value="1"/>
</dbReference>
<gene>
    <name evidence="1" type="ORF">NM961_21195</name>
</gene>
<dbReference type="CDD" id="cd07818">
    <property type="entry name" value="SRPBCC_1"/>
    <property type="match status" value="1"/>
</dbReference>
<dbReference type="InterPro" id="IPR011256">
    <property type="entry name" value="Reg_factor_effector_dom_sf"/>
</dbReference>
<sequence>MRMLLRLIGLFVLLAVLLVGLAFALPDRAHVERSITIARPQAQVWLLLSNLRRFNEWSPWHARDPAARYTYSGPEAAVGSKLAWDSERSDVGSGSQTIVALKPYESVALELDFGNLGKSQVRYELRTESNETRVTWRMDSELPLHLDQRFGWNVLGRYIGLFMDRLTGPDFERGLLNLRALADTFPNVDIADIAPQQLDMPARKLIYVEVDSTGDDAALKRAWDAGLLQLHRFVVQHGLKAGSAPLALTQQRDVGRWRFELALPAEYDLMPEDTAVRGRVLPAGSVVQISHSGSLMERQREIDKLQAWIAVKGLRAGTPLIEEFADEAAVLQGQVRIALPLQPVAQN</sequence>
<reference evidence="1" key="1">
    <citation type="submission" date="2022-07" db="EMBL/GenBank/DDBJ databases">
        <title>Tahibacter sp., a new gammaproteobacterium isolated from the silt sample collected at pig farm.</title>
        <authorList>
            <person name="Chen H."/>
        </authorList>
    </citation>
    <scope>NUCLEOTIDE SEQUENCE</scope>
    <source>
        <strain evidence="1">P2K</strain>
    </source>
</reference>
<dbReference type="SUPFAM" id="SSF55961">
    <property type="entry name" value="Bet v1-like"/>
    <property type="match status" value="1"/>
</dbReference>
<protein>
    <submittedName>
        <fullName evidence="1">SRPBCC family protein</fullName>
    </submittedName>
</protein>
<dbReference type="Pfam" id="PF10604">
    <property type="entry name" value="Polyketide_cyc2"/>
    <property type="match status" value="1"/>
</dbReference>